<evidence type="ECO:0000256" key="1">
    <source>
        <dbReference type="SAM" id="MobiDB-lite"/>
    </source>
</evidence>
<dbReference type="AlphaFoldDB" id="A0A9N8HPH6"/>
<keyword evidence="3" id="KW-1185">Reference proteome</keyword>
<gene>
    <name evidence="2" type="ORF">SEMRO_1069_G237660.1</name>
</gene>
<accession>A0A9N8HPH6</accession>
<dbReference type="EMBL" id="CAICTM010001067">
    <property type="protein sequence ID" value="CAB9520045.1"/>
    <property type="molecule type" value="Genomic_DNA"/>
</dbReference>
<comment type="caution">
    <text evidence="2">The sequence shown here is derived from an EMBL/GenBank/DDBJ whole genome shotgun (WGS) entry which is preliminary data.</text>
</comment>
<dbReference type="Proteomes" id="UP001153069">
    <property type="component" value="Unassembled WGS sequence"/>
</dbReference>
<protein>
    <submittedName>
        <fullName evidence="2">Uncharacterized protein</fullName>
    </submittedName>
</protein>
<feature type="compositionally biased region" description="Low complexity" evidence="1">
    <location>
        <begin position="39"/>
        <end position="49"/>
    </location>
</feature>
<evidence type="ECO:0000313" key="3">
    <source>
        <dbReference type="Proteomes" id="UP001153069"/>
    </source>
</evidence>
<sequence>MSQEKRRCPSDYSLEELEELEMELKRRRMESNEPPASIAATANNNTTNNDNKGTLSIHTSRSILWDLLQSRSDFEIIRTLHVNDAMVLLRQHPSLVTKPFQGRSVLSFFMRNDVPSSIIQELCAMWKSINPQNDEDEDWQSTGFEEEPNFVLDACRYCSNPDTFRLLVKEFPDQAAIEDGPCELFLKRCDYDDYDDFDCEPRPPGQEATEIFQVLFESYRYEAKDLKLGCDVRDLILGCCYDQELSDLLSTVVSKVFEERKLELTFHPVGYKRNSTSKTIPSKVNTLSTRWNLQLWRAQH</sequence>
<evidence type="ECO:0000313" key="2">
    <source>
        <dbReference type="EMBL" id="CAB9520045.1"/>
    </source>
</evidence>
<name>A0A9N8HPH6_9STRA</name>
<proteinExistence type="predicted"/>
<feature type="region of interest" description="Disordered" evidence="1">
    <location>
        <begin position="26"/>
        <end position="52"/>
    </location>
</feature>
<reference evidence="2" key="1">
    <citation type="submission" date="2020-06" db="EMBL/GenBank/DDBJ databases">
        <authorList>
            <consortium name="Plant Systems Biology data submission"/>
        </authorList>
    </citation>
    <scope>NUCLEOTIDE SEQUENCE</scope>
    <source>
        <strain evidence="2">D6</strain>
    </source>
</reference>
<organism evidence="2 3">
    <name type="scientific">Seminavis robusta</name>
    <dbReference type="NCBI Taxonomy" id="568900"/>
    <lineage>
        <taxon>Eukaryota</taxon>
        <taxon>Sar</taxon>
        <taxon>Stramenopiles</taxon>
        <taxon>Ochrophyta</taxon>
        <taxon>Bacillariophyta</taxon>
        <taxon>Bacillariophyceae</taxon>
        <taxon>Bacillariophycidae</taxon>
        <taxon>Naviculales</taxon>
        <taxon>Naviculaceae</taxon>
        <taxon>Seminavis</taxon>
    </lineage>
</organism>